<proteinExistence type="predicted"/>
<keyword evidence="1" id="KW-0175">Coiled coil</keyword>
<reference evidence="2 3" key="1">
    <citation type="submission" date="2013-09" db="EMBL/GenBank/DDBJ databases">
        <title>Genome sequencing of Phaeobacter antarcticus sp. nov. SM1211.</title>
        <authorList>
            <person name="Zhang X.-Y."/>
            <person name="Liu C."/>
            <person name="Chen X.-L."/>
            <person name="Xie B.-B."/>
            <person name="Qin Q.-L."/>
            <person name="Rong J.-C."/>
            <person name="Zhang Y.-Z."/>
        </authorList>
    </citation>
    <scope>NUCLEOTIDE SEQUENCE [LARGE SCALE GENOMIC DNA]</scope>
    <source>
        <strain evidence="2 3">SM1211</strain>
    </source>
</reference>
<dbReference type="Gene3D" id="3.40.50.300">
    <property type="entry name" value="P-loop containing nucleotide triphosphate hydrolases"/>
    <property type="match status" value="1"/>
</dbReference>
<dbReference type="Proteomes" id="UP000231259">
    <property type="component" value="Unassembled WGS sequence"/>
</dbReference>
<gene>
    <name evidence="2" type="ORF">P775_01360</name>
</gene>
<protein>
    <recommendedName>
        <fullName evidence="4">Sulfotransferase domain-containing protein</fullName>
    </recommendedName>
</protein>
<dbReference type="PIRSF" id="PIRSF029407">
    <property type="entry name" value="UCP029407"/>
    <property type="match status" value="1"/>
</dbReference>
<evidence type="ECO:0000256" key="1">
    <source>
        <dbReference type="SAM" id="Coils"/>
    </source>
</evidence>
<accession>A0A2G8RKE5</accession>
<feature type="coiled-coil region" evidence="1">
    <location>
        <begin position="367"/>
        <end position="436"/>
    </location>
</feature>
<name>A0A2G8RKE5_9RHOB</name>
<comment type="caution">
    <text evidence="2">The sequence shown here is derived from an EMBL/GenBank/DDBJ whole genome shotgun (WGS) entry which is preliminary data.</text>
</comment>
<organism evidence="2 3">
    <name type="scientific">Puniceibacterium antarcticum</name>
    <dbReference type="NCBI Taxonomy" id="1206336"/>
    <lineage>
        <taxon>Bacteria</taxon>
        <taxon>Pseudomonadati</taxon>
        <taxon>Pseudomonadota</taxon>
        <taxon>Alphaproteobacteria</taxon>
        <taxon>Rhodobacterales</taxon>
        <taxon>Paracoccaceae</taxon>
        <taxon>Puniceibacterium</taxon>
    </lineage>
</organism>
<dbReference type="InterPro" id="IPR014556">
    <property type="entry name" value="UCP029407"/>
</dbReference>
<dbReference type="EMBL" id="AWWI01000017">
    <property type="protein sequence ID" value="PIL21972.1"/>
    <property type="molecule type" value="Genomic_DNA"/>
</dbReference>
<evidence type="ECO:0008006" key="4">
    <source>
        <dbReference type="Google" id="ProtNLM"/>
    </source>
</evidence>
<dbReference type="InterPro" id="IPR027417">
    <property type="entry name" value="P-loop_NTPase"/>
</dbReference>
<dbReference type="SUPFAM" id="SSF52540">
    <property type="entry name" value="P-loop containing nucleoside triphosphate hydrolases"/>
    <property type="match status" value="1"/>
</dbReference>
<keyword evidence="3" id="KW-1185">Reference proteome</keyword>
<evidence type="ECO:0000313" key="3">
    <source>
        <dbReference type="Proteomes" id="UP000231259"/>
    </source>
</evidence>
<evidence type="ECO:0000313" key="2">
    <source>
        <dbReference type="EMBL" id="PIL21972.1"/>
    </source>
</evidence>
<sequence length="459" mass="51084">MTDAPTTNRPGRVAVIVLGMHRSGTSSLAGMLDGLGCHGPATPMPKTDANAAGYFESLPVFRLNDAILTALRSRWDDWRPLRPDVHLSPRLAEFHDKARAVIEAEYGDGSLIYLKDPRISMLLPFWRGVLDAGGYRYVYLNIHRSPSEIAASLQRRDEIDPGLSLLTWLSQVLQAERHSRGQVRHFTSYEALLRDPAAVAMAAETAFGFPWPRPAEDGASRVNRALRHHDDGVRAVLEDARVPGLIRQTLEILERWAAQGEQAADHAQLDDIAAAFDEAEGLFAGAMQALRSRSAQLAPTRAREEALKTEKAALEAHLTQATKDKAMLDEHLTQITQARDEALRDCNTAREAQAEAEAHQARQQQELDMLTDRLTQITRARDEALRDRDTALATIRRETIAVTNRAAATEAARQQLEQSRKEAEALSGQLETQRQEFLSSTSWRVSAPVRALGRLIRRR</sequence>
<dbReference type="AlphaFoldDB" id="A0A2G8RKE5"/>